<keyword evidence="5" id="KW-1133">Transmembrane helix</keyword>
<feature type="transmembrane region" description="Helical" evidence="5">
    <location>
        <begin position="267"/>
        <end position="287"/>
    </location>
</feature>
<feature type="transmembrane region" description="Helical" evidence="5">
    <location>
        <begin position="414"/>
        <end position="435"/>
    </location>
</feature>
<feature type="transmembrane region" description="Helical" evidence="5">
    <location>
        <begin position="323"/>
        <end position="343"/>
    </location>
</feature>
<dbReference type="InterPro" id="IPR011006">
    <property type="entry name" value="CheY-like_superfamily"/>
</dbReference>
<feature type="modified residue" description="4-aspartylphosphate" evidence="4">
    <location>
        <position position="55"/>
    </location>
</feature>
<dbReference type="Gene3D" id="3.40.50.2300">
    <property type="match status" value="1"/>
</dbReference>
<dbReference type="InterPro" id="IPR000620">
    <property type="entry name" value="EamA_dom"/>
</dbReference>
<dbReference type="SMART" id="SM00448">
    <property type="entry name" value="REC"/>
    <property type="match status" value="1"/>
</dbReference>
<evidence type="ECO:0000256" key="2">
    <source>
        <dbReference type="ARBA" id="ARBA00023015"/>
    </source>
</evidence>
<keyword evidence="2" id="KW-0805">Transcription regulation</keyword>
<dbReference type="InterPro" id="IPR050595">
    <property type="entry name" value="Bact_response_regulator"/>
</dbReference>
<feature type="transmembrane region" description="Helical" evidence="5">
    <location>
        <begin position="469"/>
        <end position="485"/>
    </location>
</feature>
<dbReference type="EMBL" id="JAVIJF010000009">
    <property type="protein sequence ID" value="MDX8525781.1"/>
    <property type="molecule type" value="Genomic_DNA"/>
</dbReference>
<dbReference type="PANTHER" id="PTHR44591:SF3">
    <property type="entry name" value="RESPONSE REGULATORY DOMAIN-CONTAINING PROTEIN"/>
    <property type="match status" value="1"/>
</dbReference>
<feature type="transmembrane region" description="Helical" evidence="5">
    <location>
        <begin position="349"/>
        <end position="368"/>
    </location>
</feature>
<evidence type="ECO:0000256" key="4">
    <source>
        <dbReference type="PROSITE-ProRule" id="PRU00169"/>
    </source>
</evidence>
<dbReference type="RefSeq" id="WP_320233716.1">
    <property type="nucleotide sequence ID" value="NZ_JAVIJF010000009.1"/>
</dbReference>
<keyword evidence="3" id="KW-0804">Transcription</keyword>
<evidence type="ECO:0000259" key="6">
    <source>
        <dbReference type="PROSITE" id="PS50110"/>
    </source>
</evidence>
<dbReference type="Pfam" id="PF00072">
    <property type="entry name" value="Response_reg"/>
    <property type="match status" value="1"/>
</dbReference>
<dbReference type="InterPro" id="IPR037185">
    <property type="entry name" value="EmrE-like"/>
</dbReference>
<protein>
    <submittedName>
        <fullName evidence="7">Response regulator</fullName>
    </submittedName>
</protein>
<dbReference type="PANTHER" id="PTHR44591">
    <property type="entry name" value="STRESS RESPONSE REGULATOR PROTEIN 1"/>
    <property type="match status" value="1"/>
</dbReference>
<feature type="transmembrane region" description="Helical" evidence="5">
    <location>
        <begin position="380"/>
        <end position="402"/>
    </location>
</feature>
<feature type="transmembrane region" description="Helical" evidence="5">
    <location>
        <begin position="230"/>
        <end position="247"/>
    </location>
</feature>
<dbReference type="SUPFAM" id="SSF103481">
    <property type="entry name" value="Multidrug resistance efflux transporter EmrE"/>
    <property type="match status" value="2"/>
</dbReference>
<dbReference type="InterPro" id="IPR001789">
    <property type="entry name" value="Sig_transdc_resp-reg_receiver"/>
</dbReference>
<dbReference type="Proteomes" id="UP001276840">
    <property type="component" value="Unassembled WGS sequence"/>
</dbReference>
<gene>
    <name evidence="7" type="ORF">RFM68_14790</name>
</gene>
<accession>A0ABU4ZK91</accession>
<dbReference type="PROSITE" id="PS50110">
    <property type="entry name" value="RESPONSE_REGULATORY"/>
    <property type="match status" value="1"/>
</dbReference>
<feature type="transmembrane region" description="Helical" evidence="5">
    <location>
        <begin position="198"/>
        <end position="218"/>
    </location>
</feature>
<keyword evidence="5" id="KW-0812">Transmembrane</keyword>
<name>A0ABU4ZK91_9HYPH</name>
<evidence type="ECO:0000256" key="1">
    <source>
        <dbReference type="ARBA" id="ARBA00022553"/>
    </source>
</evidence>
<reference evidence="7 8" key="1">
    <citation type="submission" date="2023-08" db="EMBL/GenBank/DDBJ databases">
        <title>Implementing the SeqCode for naming new Mesorhizobium species isolated from Vachellia karroo root nodules.</title>
        <authorList>
            <person name="Van Lill M."/>
        </authorList>
    </citation>
    <scope>NUCLEOTIDE SEQUENCE [LARGE SCALE GENOMIC DNA]</scope>
    <source>
        <strain evidence="7 8">MSK 1335</strain>
    </source>
</reference>
<evidence type="ECO:0000256" key="3">
    <source>
        <dbReference type="ARBA" id="ARBA00023163"/>
    </source>
</evidence>
<feature type="domain" description="Response regulatory" evidence="6">
    <location>
        <begin position="6"/>
        <end position="123"/>
    </location>
</feature>
<comment type="caution">
    <text evidence="7">The sequence shown here is derived from an EMBL/GenBank/DDBJ whole genome shotgun (WGS) entry which is preliminary data.</text>
</comment>
<evidence type="ECO:0000256" key="5">
    <source>
        <dbReference type="SAM" id="Phobius"/>
    </source>
</evidence>
<evidence type="ECO:0000313" key="7">
    <source>
        <dbReference type="EMBL" id="MDX8525781.1"/>
    </source>
</evidence>
<keyword evidence="8" id="KW-1185">Reference proteome</keyword>
<dbReference type="Pfam" id="PF00892">
    <property type="entry name" value="EamA"/>
    <property type="match status" value="2"/>
</dbReference>
<keyword evidence="1 4" id="KW-0597">Phosphoprotein</keyword>
<sequence length="517" mass="56362">MSSPGRILVVDDSQTIRIKLKKSVEVLGHQAEAVESGRAALDRLATESYDVILLDIIMPEMDGFEVLKTLKASPRTRDVPVIVISALDDEMSSVVKAIELGAEDFLPKDFELALLKARVATCIEKKRLRDVETEYLRQVAKLTKAAATLETGRFNPSKLGIRDVASRPDGLGKLATVFATMAQKVYERERKMRQNVRTFRGALLLLACGGLWGLVVPLSKMASLVEAHPVGLATLIDIIGALFCIGISLKRKTMPSLKELTRADWKFILCFALISSVINQVLVYWVASKLPAFIVSIVIVLEGFAVFLFAALMRTEAPNLKRFLGLGLGLVGICIILLYGEPGEMTTDWLWLVIALIIPVTYATEDIYLSEGKPAHIDNVALFGITLSVSVLMLVPMAAFYQDFIPLDLLAGRLGVIVLLMAVAGNLAMLLFMVLISSTGAVFASQNAYAVTAAGIGWSMLLLGEAIPALTWVSLALIVVGLLMVEPKQEAEEEPPLLDDELEEFVPRLDLVPSPTE</sequence>
<evidence type="ECO:0000313" key="8">
    <source>
        <dbReference type="Proteomes" id="UP001276840"/>
    </source>
</evidence>
<dbReference type="SUPFAM" id="SSF52172">
    <property type="entry name" value="CheY-like"/>
    <property type="match status" value="1"/>
</dbReference>
<proteinExistence type="predicted"/>
<organism evidence="7 8">
    <name type="scientific">Mesorhizobium montanum</name>
    <dbReference type="NCBI Taxonomy" id="3072323"/>
    <lineage>
        <taxon>Bacteria</taxon>
        <taxon>Pseudomonadati</taxon>
        <taxon>Pseudomonadota</taxon>
        <taxon>Alphaproteobacteria</taxon>
        <taxon>Hyphomicrobiales</taxon>
        <taxon>Phyllobacteriaceae</taxon>
        <taxon>Mesorhizobium</taxon>
    </lineage>
</organism>
<keyword evidence="5" id="KW-0472">Membrane</keyword>
<feature type="transmembrane region" description="Helical" evidence="5">
    <location>
        <begin position="293"/>
        <end position="311"/>
    </location>
</feature>